<feature type="transmembrane region" description="Helical" evidence="1">
    <location>
        <begin position="169"/>
        <end position="189"/>
    </location>
</feature>
<evidence type="ECO:0000313" key="2">
    <source>
        <dbReference type="EMBL" id="TDE57966.1"/>
    </source>
</evidence>
<keyword evidence="1" id="KW-0812">Transmembrane</keyword>
<sequence length="445" mass="44512">MENAVRDWRGRSYLPGPVPADRKRMFWLAWAAMAAISPLQYGYAALLAQKGTGLTLLAVWIACQAAGALPALHLVRRGRLSVRASLALGAALSGLGLVTAALTSGAVLAAAGQAPLATAGQAALASGGPVSLVALIGYGLLGGLGAGLVYGVCGEVVSSWFPERPAARVGLITGAFGYGAVPLLVWAGIAPDATPAAFLTAAAVAVAVIGTAARHLRLPPVLWWPDDVDPRTYALDAARLRVTPEAAKQFLLTQALRTRTLPALALILTCAGAVSVFDVIVVAGTGTWGAVALMVALNGASRAVAMRCSELFGRRRVLAAVLGALAAGQVLLAAGGAHMGGFPGPADVSAPLLWLGALAAGLGGGAFYPLLASLVREFFGTERAGEIHAVIYSAKALAGAGAVALAVTALTAPGAALLAAAAVAALPALAASRLRLPGLPATIPL</sequence>
<dbReference type="Proteomes" id="UP000295136">
    <property type="component" value="Unassembled WGS sequence"/>
</dbReference>
<feature type="transmembrane region" description="Helical" evidence="1">
    <location>
        <begin position="288"/>
        <end position="305"/>
    </location>
</feature>
<feature type="transmembrane region" description="Helical" evidence="1">
    <location>
        <begin position="87"/>
        <end position="112"/>
    </location>
</feature>
<dbReference type="Gene3D" id="1.20.1250.20">
    <property type="entry name" value="MFS general substrate transporter like domains"/>
    <property type="match status" value="1"/>
</dbReference>
<name>A0A4R5FUT8_9ACTN</name>
<gene>
    <name evidence="2" type="ORF">E1295_06730</name>
</gene>
<keyword evidence="3" id="KW-1185">Reference proteome</keyword>
<keyword evidence="1" id="KW-0472">Membrane</keyword>
<reference evidence="2 3" key="1">
    <citation type="submission" date="2019-03" db="EMBL/GenBank/DDBJ databases">
        <title>Draft genome sequences of novel Actinobacteria.</title>
        <authorList>
            <person name="Sahin N."/>
            <person name="Ay H."/>
            <person name="Saygin H."/>
        </authorList>
    </citation>
    <scope>NUCLEOTIDE SEQUENCE [LARGE SCALE GENOMIC DNA]</scope>
    <source>
        <strain evidence="2 3">6K102</strain>
    </source>
</reference>
<evidence type="ECO:0000256" key="1">
    <source>
        <dbReference type="SAM" id="Phobius"/>
    </source>
</evidence>
<feature type="transmembrane region" description="Helical" evidence="1">
    <location>
        <begin position="195"/>
        <end position="213"/>
    </location>
</feature>
<feature type="transmembrane region" description="Helical" evidence="1">
    <location>
        <begin position="27"/>
        <end position="48"/>
    </location>
</feature>
<dbReference type="EMBL" id="SMLD01000011">
    <property type="protein sequence ID" value="TDE57966.1"/>
    <property type="molecule type" value="Genomic_DNA"/>
</dbReference>
<dbReference type="RefSeq" id="WP_132628798.1">
    <property type="nucleotide sequence ID" value="NZ_SMLD01000011.1"/>
</dbReference>
<dbReference type="InterPro" id="IPR036259">
    <property type="entry name" value="MFS_trans_sf"/>
</dbReference>
<evidence type="ECO:0000313" key="3">
    <source>
        <dbReference type="Proteomes" id="UP000295136"/>
    </source>
</evidence>
<keyword evidence="1" id="KW-1133">Transmembrane helix</keyword>
<comment type="caution">
    <text evidence="2">The sequence shown here is derived from an EMBL/GenBank/DDBJ whole genome shotgun (WGS) entry which is preliminary data.</text>
</comment>
<feature type="transmembrane region" description="Helical" evidence="1">
    <location>
        <begin position="317"/>
        <end position="340"/>
    </location>
</feature>
<organism evidence="2 3">
    <name type="scientific">Nonomuraea mesophila</name>
    <dbReference type="NCBI Taxonomy" id="2530382"/>
    <lineage>
        <taxon>Bacteria</taxon>
        <taxon>Bacillati</taxon>
        <taxon>Actinomycetota</taxon>
        <taxon>Actinomycetes</taxon>
        <taxon>Streptosporangiales</taxon>
        <taxon>Streptosporangiaceae</taxon>
        <taxon>Nonomuraea</taxon>
    </lineage>
</organism>
<evidence type="ECO:0008006" key="4">
    <source>
        <dbReference type="Google" id="ProtNLM"/>
    </source>
</evidence>
<feature type="transmembrane region" description="Helical" evidence="1">
    <location>
        <begin position="387"/>
        <end position="410"/>
    </location>
</feature>
<proteinExistence type="predicted"/>
<dbReference type="AlphaFoldDB" id="A0A4R5FUT8"/>
<feature type="transmembrane region" description="Helical" evidence="1">
    <location>
        <begin position="54"/>
        <end position="75"/>
    </location>
</feature>
<dbReference type="SUPFAM" id="SSF103473">
    <property type="entry name" value="MFS general substrate transporter"/>
    <property type="match status" value="1"/>
</dbReference>
<protein>
    <recommendedName>
        <fullName evidence="4">MFS transporter</fullName>
    </recommendedName>
</protein>
<feature type="transmembrane region" description="Helical" evidence="1">
    <location>
        <begin position="132"/>
        <end position="157"/>
    </location>
</feature>
<feature type="transmembrane region" description="Helical" evidence="1">
    <location>
        <begin position="261"/>
        <end position="282"/>
    </location>
</feature>
<accession>A0A4R5FUT8</accession>
<feature type="transmembrane region" description="Helical" evidence="1">
    <location>
        <begin position="352"/>
        <end position="375"/>
    </location>
</feature>